<evidence type="ECO:0000256" key="3">
    <source>
        <dbReference type="ARBA" id="ARBA00022490"/>
    </source>
</evidence>
<name>A0A317ND20_9NOCA</name>
<keyword evidence="4" id="KW-0143">Chaperone</keyword>
<evidence type="ECO:0000256" key="1">
    <source>
        <dbReference type="ARBA" id="ARBA00004496"/>
    </source>
</evidence>
<sequence>MSRSVETATVQHAEFTGSEFEILWSGYGRDRLPYPLQYRTDIAEFDALKAHREAAVESLLRKYDPAIEHALTVLLDPDARVESKGFVGKDDSNIIRFHGAIRGNRGATLAQAPGTAADTGGDVTLTYCTAGQVAALTVAALPRAKPGTKPSVEVRREQLAAEEEHFEYRAGRLSSAEQLNRIFHRQRRAFGEISAFSGPAVDARPSPGRAFWWMDYDDGRYYVKTGDPIIAEPLPAERMIAGIHRMLARAQRYHQEFGGDDEMLA</sequence>
<dbReference type="InterPro" id="IPR025734">
    <property type="entry name" value="EspG"/>
</dbReference>
<comment type="subcellular location">
    <subcellularLocation>
        <location evidence="1">Cytoplasm</location>
    </subcellularLocation>
</comment>
<dbReference type="EMBL" id="QGTL01000008">
    <property type="protein sequence ID" value="PWV72972.1"/>
    <property type="molecule type" value="Genomic_DNA"/>
</dbReference>
<dbReference type="Proteomes" id="UP000246410">
    <property type="component" value="Unassembled WGS sequence"/>
</dbReference>
<proteinExistence type="inferred from homology"/>
<evidence type="ECO:0000256" key="4">
    <source>
        <dbReference type="ARBA" id="ARBA00023186"/>
    </source>
</evidence>
<evidence type="ECO:0000313" key="5">
    <source>
        <dbReference type="EMBL" id="PWV72972.1"/>
    </source>
</evidence>
<organism evidence="5 6">
    <name type="scientific">Nocardia neocaledoniensis</name>
    <dbReference type="NCBI Taxonomy" id="236511"/>
    <lineage>
        <taxon>Bacteria</taxon>
        <taxon>Bacillati</taxon>
        <taxon>Actinomycetota</taxon>
        <taxon>Actinomycetes</taxon>
        <taxon>Mycobacteriales</taxon>
        <taxon>Nocardiaceae</taxon>
        <taxon>Nocardia</taxon>
    </lineage>
</organism>
<dbReference type="Pfam" id="PF14011">
    <property type="entry name" value="ESX-1_EspG"/>
    <property type="match status" value="1"/>
</dbReference>
<keyword evidence="3" id="KW-0963">Cytoplasm</keyword>
<evidence type="ECO:0000256" key="2">
    <source>
        <dbReference type="ARBA" id="ARBA00006411"/>
    </source>
</evidence>
<accession>A0A317ND20</accession>
<protein>
    <submittedName>
        <fullName evidence="5">ESAT-6 protein secretion system EspG family protein</fullName>
    </submittedName>
</protein>
<comment type="similarity">
    <text evidence="2">Belongs to the EspG family.</text>
</comment>
<comment type="caution">
    <text evidence="5">The sequence shown here is derived from an EMBL/GenBank/DDBJ whole genome shotgun (WGS) entry which is preliminary data.</text>
</comment>
<keyword evidence="6" id="KW-1185">Reference proteome</keyword>
<evidence type="ECO:0000313" key="6">
    <source>
        <dbReference type="Proteomes" id="UP000246410"/>
    </source>
</evidence>
<dbReference type="AlphaFoldDB" id="A0A317ND20"/>
<reference evidence="5 6" key="1">
    <citation type="submission" date="2018-05" db="EMBL/GenBank/DDBJ databases">
        <title>Genomic Encyclopedia of Type Strains, Phase IV (KMG-IV): sequencing the most valuable type-strain genomes for metagenomic binning, comparative biology and taxonomic classification.</title>
        <authorList>
            <person name="Goeker M."/>
        </authorList>
    </citation>
    <scope>NUCLEOTIDE SEQUENCE [LARGE SCALE GENOMIC DNA]</scope>
    <source>
        <strain evidence="5 6">DSM 44717</strain>
    </source>
</reference>
<gene>
    <name evidence="5" type="ORF">DFR69_108286</name>
</gene>
<dbReference type="RefSeq" id="WP_244198401.1">
    <property type="nucleotide sequence ID" value="NZ_QGTL01000008.1"/>
</dbReference>